<dbReference type="GO" id="GO:0030288">
    <property type="term" value="C:outer membrane-bounded periplasmic space"/>
    <property type="evidence" value="ECO:0007669"/>
    <property type="project" value="TreeGrafter"/>
</dbReference>
<feature type="domain" description="5'-Nucleotidase C-terminal" evidence="5">
    <location>
        <begin position="380"/>
        <end position="545"/>
    </location>
</feature>
<feature type="transmembrane region" description="Helical" evidence="3">
    <location>
        <begin position="750"/>
        <end position="771"/>
    </location>
</feature>
<dbReference type="PANTHER" id="PTHR11575">
    <property type="entry name" value="5'-NUCLEOTIDASE-RELATED"/>
    <property type="match status" value="1"/>
</dbReference>
<accession>A0A448HGV7</accession>
<dbReference type="Proteomes" id="UP000266895">
    <property type="component" value="Chromosome"/>
</dbReference>
<dbReference type="InterPro" id="IPR004843">
    <property type="entry name" value="Calcineurin-like_PHP"/>
</dbReference>
<dbReference type="InterPro" id="IPR029052">
    <property type="entry name" value="Metallo-depent_PP-like"/>
</dbReference>
<dbReference type="GO" id="GO:0008253">
    <property type="term" value="F:5'-nucleotidase activity"/>
    <property type="evidence" value="ECO:0007669"/>
    <property type="project" value="TreeGrafter"/>
</dbReference>
<evidence type="ECO:0000256" key="1">
    <source>
        <dbReference type="ARBA" id="ARBA00022729"/>
    </source>
</evidence>
<reference evidence="6 7" key="1">
    <citation type="submission" date="2018-12" db="EMBL/GenBank/DDBJ databases">
        <authorList>
            <consortium name="Pathogen Informatics"/>
        </authorList>
    </citation>
    <scope>NUCLEOTIDE SEQUENCE [LARGE SCALE GENOMIC DNA]</scope>
    <source>
        <strain evidence="6 7">NCTC11636</strain>
    </source>
</reference>
<evidence type="ECO:0000259" key="5">
    <source>
        <dbReference type="Pfam" id="PF02872"/>
    </source>
</evidence>
<dbReference type="InterPro" id="IPR008334">
    <property type="entry name" value="5'-Nucleotdase_C"/>
</dbReference>
<keyword evidence="1" id="KW-0732">Signal</keyword>
<dbReference type="Pfam" id="PF02872">
    <property type="entry name" value="5_nucleotid_C"/>
    <property type="match status" value="1"/>
</dbReference>
<organism evidence="6 7">
    <name type="scientific">Actinomyces howellii</name>
    <dbReference type="NCBI Taxonomy" id="52771"/>
    <lineage>
        <taxon>Bacteria</taxon>
        <taxon>Bacillati</taxon>
        <taxon>Actinomycetota</taxon>
        <taxon>Actinomycetes</taxon>
        <taxon>Actinomycetales</taxon>
        <taxon>Actinomycetaceae</taxon>
        <taxon>Actinomyces</taxon>
    </lineage>
</organism>
<dbReference type="InterPro" id="IPR006179">
    <property type="entry name" value="5_nucleotidase/apyrase"/>
</dbReference>
<feature type="region of interest" description="Disordered" evidence="2">
    <location>
        <begin position="1"/>
        <end position="25"/>
    </location>
</feature>
<proteinExistence type="predicted"/>
<dbReference type="SUPFAM" id="SSF55816">
    <property type="entry name" value="5'-nucleotidase (syn. UDP-sugar hydrolase), C-terminal domain"/>
    <property type="match status" value="1"/>
</dbReference>
<protein>
    <submittedName>
        <fullName evidence="6">Trifunctional nucleotide phosphoesterase protein YfkN</fullName>
    </submittedName>
</protein>
<evidence type="ECO:0000256" key="2">
    <source>
        <dbReference type="SAM" id="MobiDB-lite"/>
    </source>
</evidence>
<evidence type="ECO:0000313" key="6">
    <source>
        <dbReference type="EMBL" id="VEG28155.1"/>
    </source>
</evidence>
<dbReference type="AlphaFoldDB" id="A0A448HGV7"/>
<dbReference type="GO" id="GO:0009166">
    <property type="term" value="P:nucleotide catabolic process"/>
    <property type="evidence" value="ECO:0007669"/>
    <property type="project" value="InterPro"/>
</dbReference>
<sequence length="800" mass="80411">MCRYSGYPRVKALTPPASDEDPMRRNPPLTAITALVVLALSVLAPFPTPTAVADPTTTTISLLGVTDFHGHLERTTNSEGAVVDPGAVTLACEVAAARSADPHTLFVSSGDNVGGSAYTSAILDDAPTLAALNAMGLDVSAVGNHELDRGMNDLTGRIMPEAAFPLLAANVSGDAALSAEGDGDGVSIKEVDGVRVGFVGVVTDELPSLVSASALEGLTVSPAVATANARAAALKDGDPANGEADVVIVLSHEDASAQAGAYTGDVDAVMGGHTHVPFAQTTTSSDGQPVAVVQADHYGRALSRVSLSYDSATGEVSVVEATTQDLTASACTTDAYGVEAIVTEATAEAQTAGEQVVATLGTDFLRGTHAEDGAVQGTGSNRGTESTASNLIADSFAWWVESSTGAAGGRYVGVMNPGGVRADYAAGELTQGEAFTVQPFGNELGYATYTGAQLRSILAQQWQPGASRPVLTLGLSGNVEVYVDQAAADLLEGYTKDTPAAEVEAARARVIKAVYVDDLLLADDDPVVVASNSFLLSGGDGFSGFTVASPVNTGMMDLSATSAYLAQAGAASADYSKRQIGLGVTVDQATGTATVGLTGLVFSNAPEQTAPGAAATVRATVTMTDGSVRELASSSVDTALVSAQLPETGRAVLSFTLPAEAATEPCVPDAASGLTAESACTLVSLTVVNRDGSSEVLDVQAQVAHVAGTVPTASVGSTAPTATHRPTVLVAAPSPEPVEQSRAAALVRTGASVGLGLLALGLLVGGIVLMLRRRGGRLDPEDGAQGPDAGGSGASADSQD</sequence>
<keyword evidence="3" id="KW-0472">Membrane</keyword>
<keyword evidence="3" id="KW-1133">Transmembrane helix</keyword>
<evidence type="ECO:0000313" key="7">
    <source>
        <dbReference type="Proteomes" id="UP000266895"/>
    </source>
</evidence>
<gene>
    <name evidence="6" type="primary">yfkN</name>
    <name evidence="6" type="ORF">NCTC11636_01393</name>
</gene>
<dbReference type="EMBL" id="LR134350">
    <property type="protein sequence ID" value="VEG28155.1"/>
    <property type="molecule type" value="Genomic_DNA"/>
</dbReference>
<evidence type="ECO:0000256" key="3">
    <source>
        <dbReference type="SAM" id="Phobius"/>
    </source>
</evidence>
<dbReference type="KEGG" id="ahw:NCTC11636_01393"/>
<keyword evidence="3" id="KW-0812">Transmembrane</keyword>
<dbReference type="InterPro" id="IPR036907">
    <property type="entry name" value="5'-Nucleotdase_C_sf"/>
</dbReference>
<dbReference type="SUPFAM" id="SSF56300">
    <property type="entry name" value="Metallo-dependent phosphatases"/>
    <property type="match status" value="1"/>
</dbReference>
<feature type="domain" description="Calcineurin-like phosphoesterase" evidence="4">
    <location>
        <begin position="63"/>
        <end position="277"/>
    </location>
</feature>
<dbReference type="PRINTS" id="PR01607">
    <property type="entry name" value="APYRASEFAMLY"/>
</dbReference>
<dbReference type="Gene3D" id="3.90.780.10">
    <property type="entry name" value="5'-Nucleotidase, C-terminal domain"/>
    <property type="match status" value="1"/>
</dbReference>
<dbReference type="Pfam" id="PF00149">
    <property type="entry name" value="Metallophos"/>
    <property type="match status" value="1"/>
</dbReference>
<dbReference type="PANTHER" id="PTHR11575:SF24">
    <property type="entry name" value="5'-NUCLEOTIDASE"/>
    <property type="match status" value="1"/>
</dbReference>
<evidence type="ECO:0000259" key="4">
    <source>
        <dbReference type="Pfam" id="PF00149"/>
    </source>
</evidence>
<feature type="region of interest" description="Disordered" evidence="2">
    <location>
        <begin position="777"/>
        <end position="800"/>
    </location>
</feature>
<dbReference type="Gene3D" id="3.60.21.10">
    <property type="match status" value="1"/>
</dbReference>
<name>A0A448HGV7_9ACTO</name>
<dbReference type="GO" id="GO:0008768">
    <property type="term" value="F:UDP-sugar diphosphatase activity"/>
    <property type="evidence" value="ECO:0007669"/>
    <property type="project" value="TreeGrafter"/>
</dbReference>
<keyword evidence="7" id="KW-1185">Reference proteome</keyword>